<proteinExistence type="predicted"/>
<sequence>MGQMTSTGFDDDARLRPLAAGRGPLLERGGHVVYTARRLGELVSGRPPGVTGHQWNTAGRATLDVVVCDGATGRPVFAVEFTSPVATPEARREMRMRDAVSAAVGLEVLRIQSATLRPGPHGRRVAEYLIDARRYAAGLPEQDDPAAEQPVGFRDIVGRLPDGRDGPVNDLGAIARAAAVEAYVARQLVDPIVRGLHVRWTNGSTEGWAWVEVRPGRCLVERVLLWEHRFSCGVDAARLAGDLAVTAIGERLRQLDTDEPDLVPRIDLGRDVDRLRSRRDEMAHGFDFDHLTFD</sequence>
<name>A0A562WGC3_9ACTN</name>
<protein>
    <recommendedName>
        <fullName evidence="3">DUF2726 domain-containing protein</fullName>
    </recommendedName>
</protein>
<dbReference type="EMBL" id="VLLP01000001">
    <property type="protein sequence ID" value="TWJ29296.1"/>
    <property type="molecule type" value="Genomic_DNA"/>
</dbReference>
<accession>A0A562WGC3</accession>
<evidence type="ECO:0000313" key="1">
    <source>
        <dbReference type="EMBL" id="TWJ29296.1"/>
    </source>
</evidence>
<dbReference type="Proteomes" id="UP000319728">
    <property type="component" value="Unassembled WGS sequence"/>
</dbReference>
<keyword evidence="2" id="KW-1185">Reference proteome</keyword>
<comment type="caution">
    <text evidence="1">The sequence shown here is derived from an EMBL/GenBank/DDBJ whole genome shotgun (WGS) entry which is preliminary data.</text>
</comment>
<gene>
    <name evidence="1" type="ORF">JD81_02805</name>
</gene>
<dbReference type="AlphaFoldDB" id="A0A562WGC3"/>
<organism evidence="1 2">
    <name type="scientific">Micromonospora sagamiensis</name>
    <dbReference type="NCBI Taxonomy" id="47875"/>
    <lineage>
        <taxon>Bacteria</taxon>
        <taxon>Bacillati</taxon>
        <taxon>Actinomycetota</taxon>
        <taxon>Actinomycetes</taxon>
        <taxon>Micromonosporales</taxon>
        <taxon>Micromonosporaceae</taxon>
        <taxon>Micromonospora</taxon>
    </lineage>
</organism>
<evidence type="ECO:0000313" key="2">
    <source>
        <dbReference type="Proteomes" id="UP000319728"/>
    </source>
</evidence>
<evidence type="ECO:0008006" key="3">
    <source>
        <dbReference type="Google" id="ProtNLM"/>
    </source>
</evidence>
<reference evidence="1 2" key="1">
    <citation type="submission" date="2019-07" db="EMBL/GenBank/DDBJ databases">
        <title>R&amp;d 2014.</title>
        <authorList>
            <person name="Klenk H.-P."/>
        </authorList>
    </citation>
    <scope>NUCLEOTIDE SEQUENCE [LARGE SCALE GENOMIC DNA]</scope>
    <source>
        <strain evidence="1 2">DSM 43912</strain>
    </source>
</reference>